<evidence type="ECO:0000256" key="3">
    <source>
        <dbReference type="ARBA" id="ARBA00022618"/>
    </source>
</evidence>
<dbReference type="GO" id="GO:0047480">
    <property type="term" value="F:UDP-N-acetylmuramoyl-tripeptide-D-alanyl-D-alanine ligase activity"/>
    <property type="evidence" value="ECO:0007669"/>
    <property type="project" value="UniProtKB-UniRule"/>
</dbReference>
<gene>
    <name evidence="10 14" type="primary">murF</name>
    <name evidence="14" type="ORF">E4L96_12970</name>
</gene>
<evidence type="ECO:0000256" key="1">
    <source>
        <dbReference type="ARBA" id="ARBA00022490"/>
    </source>
</evidence>
<sequence>MHGSLAHMIASLAGARMTQNVAFDGVSTDSRSAPAGSLFVALKGENFDAHDFLLQVAQRGVAAVVVTHLPEGVNLPAIIVPDTLVALGQIANWWRSKYQIPLIGVTGSNGKTTVKEMIASILAAAHGENDRLATTGNLNNEIGVPLTVMRLEPHHKSAVVELGMNHPGEIARLTAIAAPTVALVNNAQREHQEFMHTVEAVARENGSVIAGLPNNGTAVFPSDDEYTPIWRELAEQRGQRQVITFGFDDSATVTCNHLVAYSGGTLHVTVRGAQPASFDVTLNAFGLHNVRNALAAIACGLAAGIGIDAIQRGLAAFAPVSGRLQRKTATSGATVIDDSYNANPDSVRAAIDVLAQAPAPRILVLGDMGEVGDQGPEFHKEVGDYAAARGIDTVYATGELARHLTGSGAVHFEQFDELLAALDSRLGSKSDATVLVKGSRFMKMERVVSHLIGLQHTGKDAH</sequence>
<evidence type="ECO:0000256" key="7">
    <source>
        <dbReference type="ARBA" id="ARBA00022984"/>
    </source>
</evidence>
<dbReference type="InterPro" id="IPR035911">
    <property type="entry name" value="MurE/MurF_N"/>
</dbReference>
<dbReference type="OrthoDB" id="9801978at2"/>
<dbReference type="GO" id="GO:0008360">
    <property type="term" value="P:regulation of cell shape"/>
    <property type="evidence" value="ECO:0007669"/>
    <property type="project" value="UniProtKB-KW"/>
</dbReference>
<comment type="pathway">
    <text evidence="10 11">Cell wall biogenesis; peptidoglycan biosynthesis.</text>
</comment>
<dbReference type="GO" id="GO:0051301">
    <property type="term" value="P:cell division"/>
    <property type="evidence" value="ECO:0007669"/>
    <property type="project" value="UniProtKB-KW"/>
</dbReference>
<keyword evidence="7 10" id="KW-0573">Peptidoglycan synthesis</keyword>
<dbReference type="InterPro" id="IPR051046">
    <property type="entry name" value="MurCDEF_CellWall_CoF430Synth"/>
</dbReference>
<dbReference type="GO" id="GO:0005524">
    <property type="term" value="F:ATP binding"/>
    <property type="evidence" value="ECO:0007669"/>
    <property type="project" value="UniProtKB-UniRule"/>
</dbReference>
<dbReference type="GO" id="GO:0009252">
    <property type="term" value="P:peptidoglycan biosynthetic process"/>
    <property type="evidence" value="ECO:0007669"/>
    <property type="project" value="UniProtKB-UniRule"/>
</dbReference>
<dbReference type="RefSeq" id="WP_135207648.1">
    <property type="nucleotide sequence ID" value="NZ_SPVF01000161.1"/>
</dbReference>
<name>A0A4Y9S9H7_9BURK</name>
<dbReference type="InterPro" id="IPR036615">
    <property type="entry name" value="Mur_ligase_C_dom_sf"/>
</dbReference>
<keyword evidence="9 10" id="KW-0961">Cell wall biogenesis/degradation</keyword>
<keyword evidence="5 10" id="KW-0067">ATP-binding</keyword>
<dbReference type="SUPFAM" id="SSF53623">
    <property type="entry name" value="MurD-like peptide ligases, catalytic domain"/>
    <property type="match status" value="1"/>
</dbReference>
<dbReference type="Gene3D" id="3.40.1190.10">
    <property type="entry name" value="Mur-like, catalytic domain"/>
    <property type="match status" value="1"/>
</dbReference>
<dbReference type="Proteomes" id="UP000298438">
    <property type="component" value="Unassembled WGS sequence"/>
</dbReference>
<dbReference type="GO" id="GO:0005737">
    <property type="term" value="C:cytoplasm"/>
    <property type="evidence" value="ECO:0007669"/>
    <property type="project" value="UniProtKB-SubCell"/>
</dbReference>
<comment type="subcellular location">
    <subcellularLocation>
        <location evidence="10 11">Cytoplasm</location>
    </subcellularLocation>
</comment>
<dbReference type="EC" id="6.3.2.10" evidence="10 11"/>
<comment type="function">
    <text evidence="10 11">Involved in cell wall formation. Catalyzes the final step in the synthesis of UDP-N-acetylmuramoyl-pentapeptide, the precursor of murein.</text>
</comment>
<keyword evidence="1 10" id="KW-0963">Cytoplasm</keyword>
<keyword evidence="15" id="KW-1185">Reference proteome</keyword>
<accession>A0A4Y9S9H7</accession>
<dbReference type="UniPathway" id="UPA00219"/>
<dbReference type="PANTHER" id="PTHR43024">
    <property type="entry name" value="UDP-N-ACETYLMURAMOYL-TRIPEPTIDE--D-ALANYL-D-ALANINE LIGASE"/>
    <property type="match status" value="1"/>
</dbReference>
<evidence type="ECO:0000256" key="5">
    <source>
        <dbReference type="ARBA" id="ARBA00022840"/>
    </source>
</evidence>
<evidence type="ECO:0000256" key="10">
    <source>
        <dbReference type="HAMAP-Rule" id="MF_02019"/>
    </source>
</evidence>
<dbReference type="Pfam" id="PF02875">
    <property type="entry name" value="Mur_ligase_C"/>
    <property type="match status" value="1"/>
</dbReference>
<feature type="domain" description="Mur ligase C-terminal" evidence="12">
    <location>
        <begin position="322"/>
        <end position="440"/>
    </location>
</feature>
<dbReference type="GO" id="GO:0008766">
    <property type="term" value="F:UDP-N-acetylmuramoylalanyl-D-glutamyl-2,6-diaminopimelate-D-alanyl-D-alanine ligase activity"/>
    <property type="evidence" value="ECO:0007669"/>
    <property type="project" value="RHEA"/>
</dbReference>
<feature type="domain" description="Mur ligase central" evidence="13">
    <location>
        <begin position="105"/>
        <end position="299"/>
    </location>
</feature>
<dbReference type="NCBIfam" id="TIGR01143">
    <property type="entry name" value="murF"/>
    <property type="match status" value="1"/>
</dbReference>
<evidence type="ECO:0000256" key="11">
    <source>
        <dbReference type="RuleBase" id="RU004136"/>
    </source>
</evidence>
<organism evidence="14 15">
    <name type="scientific">Zemynaea arenosa</name>
    <dbReference type="NCBI Taxonomy" id="2561931"/>
    <lineage>
        <taxon>Bacteria</taxon>
        <taxon>Pseudomonadati</taxon>
        <taxon>Pseudomonadota</taxon>
        <taxon>Betaproteobacteria</taxon>
        <taxon>Burkholderiales</taxon>
        <taxon>Oxalobacteraceae</taxon>
        <taxon>Telluria group</taxon>
        <taxon>Zemynaea</taxon>
    </lineage>
</organism>
<dbReference type="Gene3D" id="3.40.1390.10">
    <property type="entry name" value="MurE/MurF, N-terminal domain"/>
    <property type="match status" value="1"/>
</dbReference>
<comment type="catalytic activity">
    <reaction evidence="10 11">
        <text>D-alanyl-D-alanine + UDP-N-acetyl-alpha-D-muramoyl-L-alanyl-gamma-D-glutamyl-meso-2,6-diaminopimelate + ATP = UDP-N-acetyl-alpha-D-muramoyl-L-alanyl-gamma-D-glutamyl-meso-2,6-diaminopimeloyl-D-alanyl-D-alanine + ADP + phosphate + H(+)</text>
        <dbReference type="Rhea" id="RHEA:28374"/>
        <dbReference type="ChEBI" id="CHEBI:15378"/>
        <dbReference type="ChEBI" id="CHEBI:30616"/>
        <dbReference type="ChEBI" id="CHEBI:43474"/>
        <dbReference type="ChEBI" id="CHEBI:57822"/>
        <dbReference type="ChEBI" id="CHEBI:61386"/>
        <dbReference type="ChEBI" id="CHEBI:83905"/>
        <dbReference type="ChEBI" id="CHEBI:456216"/>
        <dbReference type="EC" id="6.3.2.10"/>
    </reaction>
</comment>
<dbReference type="AlphaFoldDB" id="A0A4Y9S9H7"/>
<evidence type="ECO:0000259" key="12">
    <source>
        <dbReference type="Pfam" id="PF02875"/>
    </source>
</evidence>
<keyword evidence="6 10" id="KW-0133">Cell shape</keyword>
<dbReference type="HAMAP" id="MF_02019">
    <property type="entry name" value="MurF"/>
    <property type="match status" value="1"/>
</dbReference>
<dbReference type="InterPro" id="IPR013221">
    <property type="entry name" value="Mur_ligase_cen"/>
</dbReference>
<feature type="binding site" evidence="10">
    <location>
        <begin position="107"/>
        <end position="113"/>
    </location>
    <ligand>
        <name>ATP</name>
        <dbReference type="ChEBI" id="CHEBI:30616"/>
    </ligand>
</feature>
<evidence type="ECO:0000256" key="8">
    <source>
        <dbReference type="ARBA" id="ARBA00023306"/>
    </source>
</evidence>
<reference evidence="14 15" key="1">
    <citation type="submission" date="2019-03" db="EMBL/GenBank/DDBJ databases">
        <title>Draft Genome Sequence of Massilia arenosa sp. nov., a Novel Massilia Species Isolated from a Sandy-loam Maize Soil.</title>
        <authorList>
            <person name="Raths R."/>
            <person name="Peta V."/>
            <person name="Bucking H."/>
        </authorList>
    </citation>
    <scope>NUCLEOTIDE SEQUENCE [LARGE SCALE GENOMIC DNA]</scope>
    <source>
        <strain evidence="14 15">MC02</strain>
    </source>
</reference>
<dbReference type="InterPro" id="IPR004101">
    <property type="entry name" value="Mur_ligase_C"/>
</dbReference>
<evidence type="ECO:0000256" key="4">
    <source>
        <dbReference type="ARBA" id="ARBA00022741"/>
    </source>
</evidence>
<keyword evidence="8 10" id="KW-0131">Cell cycle</keyword>
<evidence type="ECO:0000256" key="6">
    <source>
        <dbReference type="ARBA" id="ARBA00022960"/>
    </source>
</evidence>
<dbReference type="Pfam" id="PF08245">
    <property type="entry name" value="Mur_ligase_M"/>
    <property type="match status" value="1"/>
</dbReference>
<keyword evidence="3 10" id="KW-0132">Cell division</keyword>
<evidence type="ECO:0000313" key="15">
    <source>
        <dbReference type="Proteomes" id="UP000298438"/>
    </source>
</evidence>
<evidence type="ECO:0000256" key="9">
    <source>
        <dbReference type="ARBA" id="ARBA00023316"/>
    </source>
</evidence>
<dbReference type="SUPFAM" id="SSF53244">
    <property type="entry name" value="MurD-like peptide ligases, peptide-binding domain"/>
    <property type="match status" value="1"/>
</dbReference>
<comment type="caution">
    <text evidence="14">The sequence shown here is derived from an EMBL/GenBank/DDBJ whole genome shotgun (WGS) entry which is preliminary data.</text>
</comment>
<protein>
    <recommendedName>
        <fullName evidence="10 11">UDP-N-acetylmuramoyl-tripeptide--D-alanyl-D-alanine ligase</fullName>
        <ecNumber evidence="10 11">6.3.2.10</ecNumber>
    </recommendedName>
    <alternativeName>
        <fullName evidence="10">D-alanyl-D-alanine-adding enzyme</fullName>
    </alternativeName>
</protein>
<dbReference type="InterPro" id="IPR036565">
    <property type="entry name" value="Mur-like_cat_sf"/>
</dbReference>
<keyword evidence="2 10" id="KW-0436">Ligase</keyword>
<proteinExistence type="inferred from homology"/>
<dbReference type="SUPFAM" id="SSF63418">
    <property type="entry name" value="MurE/MurF N-terminal domain"/>
    <property type="match status" value="1"/>
</dbReference>
<dbReference type="Gene3D" id="3.90.190.20">
    <property type="entry name" value="Mur ligase, C-terminal domain"/>
    <property type="match status" value="1"/>
</dbReference>
<dbReference type="EMBL" id="SPVF01000161">
    <property type="protein sequence ID" value="TFW18440.1"/>
    <property type="molecule type" value="Genomic_DNA"/>
</dbReference>
<evidence type="ECO:0000259" key="13">
    <source>
        <dbReference type="Pfam" id="PF08245"/>
    </source>
</evidence>
<dbReference type="InterPro" id="IPR005863">
    <property type="entry name" value="UDP-N-AcMur_synth"/>
</dbReference>
<dbReference type="GO" id="GO:0071555">
    <property type="term" value="P:cell wall organization"/>
    <property type="evidence" value="ECO:0007669"/>
    <property type="project" value="UniProtKB-KW"/>
</dbReference>
<keyword evidence="4 10" id="KW-0547">Nucleotide-binding</keyword>
<comment type="similarity">
    <text evidence="10">Belongs to the MurCDEF family. MurF subfamily.</text>
</comment>
<evidence type="ECO:0000313" key="14">
    <source>
        <dbReference type="EMBL" id="TFW18440.1"/>
    </source>
</evidence>
<evidence type="ECO:0000256" key="2">
    <source>
        <dbReference type="ARBA" id="ARBA00022598"/>
    </source>
</evidence>
<dbReference type="PANTHER" id="PTHR43024:SF1">
    <property type="entry name" value="UDP-N-ACETYLMURAMOYL-TRIPEPTIDE--D-ALANYL-D-ALANINE LIGASE"/>
    <property type="match status" value="1"/>
</dbReference>